<evidence type="ECO:0000313" key="1">
    <source>
        <dbReference type="EMBL" id="CCG25130.1"/>
    </source>
</evidence>
<dbReference type="AlphaFoldDB" id="H8XBE2"/>
<name>H8XBE2_CANO9</name>
<gene>
    <name evidence="1" type="ORF">CORT_0H00120</name>
</gene>
<organism evidence="1 2">
    <name type="scientific">Candida orthopsilosis (strain 90-125)</name>
    <name type="common">Yeast</name>
    <dbReference type="NCBI Taxonomy" id="1136231"/>
    <lineage>
        <taxon>Eukaryota</taxon>
        <taxon>Fungi</taxon>
        <taxon>Dikarya</taxon>
        <taxon>Ascomycota</taxon>
        <taxon>Saccharomycotina</taxon>
        <taxon>Pichiomycetes</taxon>
        <taxon>Debaryomycetaceae</taxon>
        <taxon>Candida/Lodderomyces clade</taxon>
        <taxon>Candida</taxon>
    </lineage>
</organism>
<dbReference type="GeneID" id="14542349"/>
<protein>
    <submittedName>
        <fullName evidence="1">Uncharacterized protein</fullName>
    </submittedName>
</protein>
<evidence type="ECO:0000313" key="2">
    <source>
        <dbReference type="Proteomes" id="UP000005018"/>
    </source>
</evidence>
<dbReference type="RefSeq" id="XP_003871255.1">
    <property type="nucleotide sequence ID" value="XM_003871206.1"/>
</dbReference>
<dbReference type="EMBL" id="HE681726">
    <property type="protein sequence ID" value="CCG25130.1"/>
    <property type="molecule type" value="Genomic_DNA"/>
</dbReference>
<keyword evidence="2" id="KW-1185">Reference proteome</keyword>
<sequence length="218" mass="25439">MSFKENIYSDDQSVVLYDQNREEVEERHQNDTLKSTDVQFPFTKVNSNTYQPNRIESTINARQTHIEEQQTTKLDLSNKPGSVSSADEFYETSPILEDEELYFPTLLDETNYPVVHVPVQPHMSRPLNKFSDLNLKNIPIAQTPKSFPLDSQGAKDQDEIALYNIIEYEFDTVDEKKSWWSPKDCWSKFVHREEDMDVEESIIGDANLDQIFDNIYNT</sequence>
<proteinExistence type="predicted"/>
<reference evidence="1 2" key="1">
    <citation type="journal article" date="2012" name="PLoS ONE">
        <title>Sequence and analysis of the genome of the pathogenic yeast Candida orthopsilosis.</title>
        <authorList>
            <person name="Riccombeni A."/>
            <person name="Vidanes G."/>
            <person name="Proux-Wera E."/>
            <person name="Wolfe K.H."/>
            <person name="Butler G."/>
        </authorList>
    </citation>
    <scope>NUCLEOTIDE SEQUENCE [LARGE SCALE GENOMIC DNA]</scope>
    <source>
        <strain evidence="1 2">Co 90-125</strain>
    </source>
</reference>
<dbReference type="HOGENOM" id="CLU_1383992_0_0_1"/>
<dbReference type="KEGG" id="cot:CORT_0H00120"/>
<accession>H8XBE2</accession>
<dbReference type="OrthoDB" id="4013762at2759"/>
<dbReference type="Proteomes" id="UP000005018">
    <property type="component" value="Chromosome 8"/>
</dbReference>